<comment type="caution">
    <text evidence="4">The sequence shown here is derived from an EMBL/GenBank/DDBJ whole genome shotgun (WGS) entry which is preliminary data.</text>
</comment>
<keyword evidence="1" id="KW-0175">Coiled coil</keyword>
<dbReference type="GO" id="GO:0017056">
    <property type="term" value="F:structural constituent of nuclear pore"/>
    <property type="evidence" value="ECO:0007669"/>
    <property type="project" value="TreeGrafter"/>
</dbReference>
<feature type="coiled-coil region" evidence="1">
    <location>
        <begin position="304"/>
        <end position="342"/>
    </location>
</feature>
<dbReference type="PANTHER" id="PTHR18898">
    <property type="entry name" value="NUCLEOPROTEIN TPR-RELATED"/>
    <property type="match status" value="1"/>
</dbReference>
<keyword evidence="3" id="KW-1133">Transmembrane helix</keyword>
<dbReference type="Proteomes" id="UP000289738">
    <property type="component" value="Chromosome A06"/>
</dbReference>
<accession>A0A445CR66</accession>
<dbReference type="GO" id="GO:0005643">
    <property type="term" value="C:nuclear pore"/>
    <property type="evidence" value="ECO:0007669"/>
    <property type="project" value="TreeGrafter"/>
</dbReference>
<evidence type="ECO:0000313" key="4">
    <source>
        <dbReference type="EMBL" id="RYR53430.1"/>
    </source>
</evidence>
<evidence type="ECO:0000256" key="2">
    <source>
        <dbReference type="SAM" id="MobiDB-lite"/>
    </source>
</evidence>
<evidence type="ECO:0000256" key="1">
    <source>
        <dbReference type="SAM" id="Coils"/>
    </source>
</evidence>
<evidence type="ECO:0000313" key="5">
    <source>
        <dbReference type="Proteomes" id="UP000289738"/>
    </source>
</evidence>
<reference evidence="4 5" key="1">
    <citation type="submission" date="2019-01" db="EMBL/GenBank/DDBJ databases">
        <title>Sequencing of cultivated peanut Arachis hypogaea provides insights into genome evolution and oil improvement.</title>
        <authorList>
            <person name="Chen X."/>
        </authorList>
    </citation>
    <scope>NUCLEOTIDE SEQUENCE [LARGE SCALE GENOMIC DNA]</scope>
    <source>
        <strain evidence="5">cv. Fuhuasheng</strain>
        <tissue evidence="4">Leaves</tissue>
    </source>
</reference>
<protein>
    <submittedName>
        <fullName evidence="4">Uncharacterized protein</fullName>
    </submittedName>
</protein>
<proteinExistence type="predicted"/>
<dbReference type="GO" id="GO:0006406">
    <property type="term" value="P:mRNA export from nucleus"/>
    <property type="evidence" value="ECO:0007669"/>
    <property type="project" value="TreeGrafter"/>
</dbReference>
<evidence type="ECO:0000256" key="3">
    <source>
        <dbReference type="SAM" id="Phobius"/>
    </source>
</evidence>
<dbReference type="STRING" id="3818.A0A445CR66"/>
<dbReference type="PANTHER" id="PTHR18898:SF2">
    <property type="entry name" value="NUCLEOPROTEIN TPR"/>
    <property type="match status" value="1"/>
</dbReference>
<dbReference type="AlphaFoldDB" id="A0A445CR66"/>
<gene>
    <name evidence="4" type="ORF">Ahy_A06g028535</name>
</gene>
<dbReference type="EMBL" id="SDMP01000006">
    <property type="protein sequence ID" value="RYR53430.1"/>
    <property type="molecule type" value="Genomic_DNA"/>
</dbReference>
<sequence length="407" mass="45451">MLPFYKRKGYTIVVSFKKCSLRVQRRKPSAHSQLVITLSPFREENPPRVTIHRAKKTLSENPPALRESKTLTIAKIAPQSPLTPTHHSPLNTDRRSSSPSCTDPRAPPIPSRAAHTVVDLCASRRPLCAHVVDRKSLFVPSWFGFVVAILAAVKFAVDAAVIVVKGYKIVTSVPVILVAEFEKKGSICFMFLILMANFDLSRKPEKFAGPQFTSSPVTSSFQLLRSQWITIMRNDVLMEKDLFCPVRLGMSNIIYGGTKSSFKCTRKHIRKFRCCFVITTFCTVLNGGGGAISVALVLNQNAAKSQLKAKWEEYKKLLEKARNDAEKKYDEINEQNKILHSHLEALHIWKAKKEHNAAGISFGSSSADTFGDAGLQTVMTCLQNSKEIVNTCHVLQICFACIFVYSF</sequence>
<feature type="transmembrane region" description="Helical" evidence="3">
    <location>
        <begin position="142"/>
        <end position="164"/>
    </location>
</feature>
<feature type="transmembrane region" description="Helical" evidence="3">
    <location>
        <begin position="275"/>
        <end position="298"/>
    </location>
</feature>
<keyword evidence="3" id="KW-0812">Transmembrane</keyword>
<keyword evidence="3" id="KW-0472">Membrane</keyword>
<feature type="region of interest" description="Disordered" evidence="2">
    <location>
        <begin position="76"/>
        <end position="110"/>
    </location>
</feature>
<organism evidence="4 5">
    <name type="scientific">Arachis hypogaea</name>
    <name type="common">Peanut</name>
    <dbReference type="NCBI Taxonomy" id="3818"/>
    <lineage>
        <taxon>Eukaryota</taxon>
        <taxon>Viridiplantae</taxon>
        <taxon>Streptophyta</taxon>
        <taxon>Embryophyta</taxon>
        <taxon>Tracheophyta</taxon>
        <taxon>Spermatophyta</taxon>
        <taxon>Magnoliopsida</taxon>
        <taxon>eudicotyledons</taxon>
        <taxon>Gunneridae</taxon>
        <taxon>Pentapetalae</taxon>
        <taxon>rosids</taxon>
        <taxon>fabids</taxon>
        <taxon>Fabales</taxon>
        <taxon>Fabaceae</taxon>
        <taxon>Papilionoideae</taxon>
        <taxon>50 kb inversion clade</taxon>
        <taxon>dalbergioids sensu lato</taxon>
        <taxon>Dalbergieae</taxon>
        <taxon>Pterocarpus clade</taxon>
        <taxon>Arachis</taxon>
    </lineage>
</organism>
<name>A0A445CR66_ARAHY</name>
<keyword evidence="5" id="KW-1185">Reference proteome</keyword>
<feature type="compositionally biased region" description="Polar residues" evidence="2">
    <location>
        <begin position="80"/>
        <end position="101"/>
    </location>
</feature>